<dbReference type="InterPro" id="IPR036388">
    <property type="entry name" value="WH-like_DNA-bd_sf"/>
</dbReference>
<evidence type="ECO:0000256" key="1">
    <source>
        <dbReference type="ARBA" id="ARBA00009437"/>
    </source>
</evidence>
<dbReference type="CDD" id="cd05466">
    <property type="entry name" value="PBP2_LTTR_substrate"/>
    <property type="match status" value="1"/>
</dbReference>
<evidence type="ECO:0000259" key="5">
    <source>
        <dbReference type="PROSITE" id="PS50931"/>
    </source>
</evidence>
<dbReference type="Pfam" id="PF00126">
    <property type="entry name" value="HTH_1"/>
    <property type="match status" value="1"/>
</dbReference>
<dbReference type="SUPFAM" id="SSF46785">
    <property type="entry name" value="Winged helix' DNA-binding domain"/>
    <property type="match status" value="1"/>
</dbReference>
<name>A0ABT9FVI4_9BACL</name>
<dbReference type="PROSITE" id="PS50931">
    <property type="entry name" value="HTH_LYSR"/>
    <property type="match status" value="1"/>
</dbReference>
<dbReference type="EMBL" id="JAPCKK010000030">
    <property type="protein sequence ID" value="MDP4098751.1"/>
    <property type="molecule type" value="Genomic_DNA"/>
</dbReference>
<organism evidence="6 7">
    <name type="scientific">Paenibacillus zeirhizosphaerae</name>
    <dbReference type="NCBI Taxonomy" id="2987519"/>
    <lineage>
        <taxon>Bacteria</taxon>
        <taxon>Bacillati</taxon>
        <taxon>Bacillota</taxon>
        <taxon>Bacilli</taxon>
        <taxon>Bacillales</taxon>
        <taxon>Paenibacillaceae</taxon>
        <taxon>Paenibacillus</taxon>
    </lineage>
</organism>
<dbReference type="InterPro" id="IPR005119">
    <property type="entry name" value="LysR_subst-bd"/>
</dbReference>
<dbReference type="RefSeq" id="WP_305756363.1">
    <property type="nucleotide sequence ID" value="NZ_JAPCKK010000030.1"/>
</dbReference>
<dbReference type="PANTHER" id="PTHR30419">
    <property type="entry name" value="HTH-TYPE TRANSCRIPTIONAL REGULATOR YBHD"/>
    <property type="match status" value="1"/>
</dbReference>
<dbReference type="SUPFAM" id="SSF53850">
    <property type="entry name" value="Periplasmic binding protein-like II"/>
    <property type="match status" value="1"/>
</dbReference>
<keyword evidence="7" id="KW-1185">Reference proteome</keyword>
<keyword evidence="2" id="KW-0805">Transcription regulation</keyword>
<dbReference type="Proteomes" id="UP001241848">
    <property type="component" value="Unassembled WGS sequence"/>
</dbReference>
<evidence type="ECO:0000256" key="3">
    <source>
        <dbReference type="ARBA" id="ARBA00023125"/>
    </source>
</evidence>
<dbReference type="InterPro" id="IPR036390">
    <property type="entry name" value="WH_DNA-bd_sf"/>
</dbReference>
<dbReference type="PRINTS" id="PR00039">
    <property type="entry name" value="HTHLYSR"/>
</dbReference>
<gene>
    <name evidence="6" type="ORF">OIN60_18630</name>
</gene>
<evidence type="ECO:0000313" key="7">
    <source>
        <dbReference type="Proteomes" id="UP001241848"/>
    </source>
</evidence>
<reference evidence="6 7" key="1">
    <citation type="submission" date="2022-10" db="EMBL/GenBank/DDBJ databases">
        <title>Paenibacillus description and whole genome data of maize root bacterial community.</title>
        <authorList>
            <person name="Marton D."/>
            <person name="Farkas M."/>
            <person name="Cserhati M."/>
        </authorList>
    </citation>
    <scope>NUCLEOTIDE SEQUENCE [LARGE SCALE GENOMIC DNA]</scope>
    <source>
        <strain evidence="6 7">P96</strain>
    </source>
</reference>
<feature type="domain" description="HTH lysR-type" evidence="5">
    <location>
        <begin position="1"/>
        <end position="58"/>
    </location>
</feature>
<sequence>MKRSKYEVFVKVVELGSLSRAAEYCNYSQSAVSQIIHSLENELGIKLLNRSHAGVWLTSDGEQLLPYIRSLSSAHHELSDKVFELLGIESGLIRIGAFSSVSCHLLPPILKDFKEKRPNIRFELLQGDYREIEQWIADGTVDIGFVVQPTSKEFEVIPIFEDRMLAILPAGHAYANYEHVPLQLFEHEPVILLDEGTKKEVLDMFRKNHMKPRIEYRSEDDYTIMSMVENELGISILAELVLKRNPYHIVAKETQPGFSRKIGMAIKNKSQASMAVRCFLDYVIENKERYITSPLKYSAS</sequence>
<dbReference type="InterPro" id="IPR000847">
    <property type="entry name" value="LysR_HTH_N"/>
</dbReference>
<evidence type="ECO:0000256" key="2">
    <source>
        <dbReference type="ARBA" id="ARBA00023015"/>
    </source>
</evidence>
<dbReference type="InterPro" id="IPR050950">
    <property type="entry name" value="HTH-type_LysR_regulators"/>
</dbReference>
<comment type="similarity">
    <text evidence="1">Belongs to the LysR transcriptional regulatory family.</text>
</comment>
<protein>
    <submittedName>
        <fullName evidence="6">LysR family transcriptional regulator</fullName>
    </submittedName>
</protein>
<dbReference type="Gene3D" id="1.10.10.10">
    <property type="entry name" value="Winged helix-like DNA-binding domain superfamily/Winged helix DNA-binding domain"/>
    <property type="match status" value="1"/>
</dbReference>
<accession>A0ABT9FVI4</accession>
<dbReference type="Pfam" id="PF03466">
    <property type="entry name" value="LysR_substrate"/>
    <property type="match status" value="1"/>
</dbReference>
<evidence type="ECO:0000256" key="4">
    <source>
        <dbReference type="ARBA" id="ARBA00023163"/>
    </source>
</evidence>
<evidence type="ECO:0000313" key="6">
    <source>
        <dbReference type="EMBL" id="MDP4098751.1"/>
    </source>
</evidence>
<keyword evidence="3" id="KW-0238">DNA-binding</keyword>
<proteinExistence type="inferred from homology"/>
<comment type="caution">
    <text evidence="6">The sequence shown here is derived from an EMBL/GenBank/DDBJ whole genome shotgun (WGS) entry which is preliminary data.</text>
</comment>
<dbReference type="Gene3D" id="3.40.190.290">
    <property type="match status" value="1"/>
</dbReference>
<keyword evidence="4" id="KW-0804">Transcription</keyword>
<dbReference type="PANTHER" id="PTHR30419:SF24">
    <property type="entry name" value="HTH-TYPE TRANSCRIPTIONAL REGULATOR CZCR"/>
    <property type="match status" value="1"/>
</dbReference>